<feature type="modified residue" description="N6-(pyridoxal phosphate)lysine" evidence="2">
    <location>
        <position position="191"/>
    </location>
</feature>
<dbReference type="Gene3D" id="3.90.1150.10">
    <property type="entry name" value="Aspartate Aminotransferase, domain 1"/>
    <property type="match status" value="1"/>
</dbReference>
<sequence length="384" mass="42390">MNEGKIFLSPPHMGGNEQHYVDEAFKTNWIAPLGANVDHFEQKMKYYTKAEHALALNSGTAAIHLALITLGVTKGDTVFCSTLTFAASANPIVYVGAEPVFIDSDEKSWNMCPIALQIAMEDAVKKNRLPKAVIVVHLLGLAADLDAIQSICQKYDVPLIEDAAESLGSTYKNKMTGTFGEMGIYSFNGNKIITTSGGGMLLSKKESTRRKAFKFATQAKEDAMFYLHEKIGYNYRLSNVLAGIGIGQIEVLDSHIAKRQAIFKRYEAAFAEIDGVSMMPVLAQTVPNCWLSAIRLDFEKIAVSTMEIAQRMEAVGIEVRMMWNPLHLQPSFAGAACYQANERNVSEQLFQEVLCLPSGSSMSESQQQDVIEKLLTQMMAEYIV</sequence>
<dbReference type="GO" id="GO:0008483">
    <property type="term" value="F:transaminase activity"/>
    <property type="evidence" value="ECO:0007669"/>
    <property type="project" value="TreeGrafter"/>
</dbReference>
<dbReference type="Pfam" id="PF01041">
    <property type="entry name" value="DegT_DnrJ_EryC1"/>
    <property type="match status" value="1"/>
</dbReference>
<comment type="similarity">
    <text evidence="3">Belongs to the DegT/DnrJ/EryC1 family.</text>
</comment>
<gene>
    <name evidence="4" type="ORF">PRIP_06573</name>
</gene>
<dbReference type="InterPro" id="IPR015424">
    <property type="entry name" value="PyrdxlP-dep_Trfase"/>
</dbReference>
<organism evidence="4 5">
    <name type="scientific">Listeria riparia FSL S10-1204</name>
    <dbReference type="NCBI Taxonomy" id="1265816"/>
    <lineage>
        <taxon>Bacteria</taxon>
        <taxon>Bacillati</taxon>
        <taxon>Bacillota</taxon>
        <taxon>Bacilli</taxon>
        <taxon>Bacillales</taxon>
        <taxon>Listeriaceae</taxon>
        <taxon>Listeria</taxon>
    </lineage>
</organism>
<dbReference type="InterPro" id="IPR000653">
    <property type="entry name" value="DegT/StrS_aminotransferase"/>
</dbReference>
<name>W7D112_9LIST</name>
<evidence type="ECO:0000313" key="5">
    <source>
        <dbReference type="Proteomes" id="UP000019248"/>
    </source>
</evidence>
<keyword evidence="5" id="KW-1185">Reference proteome</keyword>
<dbReference type="PANTHER" id="PTHR30244:SF34">
    <property type="entry name" value="DTDP-4-AMINO-4,6-DIDEOXYGALACTOSE TRANSAMINASE"/>
    <property type="match status" value="1"/>
</dbReference>
<dbReference type="GO" id="GO:0000271">
    <property type="term" value="P:polysaccharide biosynthetic process"/>
    <property type="evidence" value="ECO:0007669"/>
    <property type="project" value="TreeGrafter"/>
</dbReference>
<reference evidence="4 5" key="1">
    <citation type="journal article" date="2014" name="Int. J. Syst. Evol. Microbiol.">
        <title>Listeria floridensis sp. nov., Listeria aquatica sp. nov., Listeria cornellensis sp. nov., Listeria riparia sp. nov. and Listeria grandensis sp. nov., from agricultural and natural environments.</title>
        <authorList>
            <person name="den Bakker H.C."/>
            <person name="Warchocki S."/>
            <person name="Wright E.M."/>
            <person name="Allred A.F."/>
            <person name="Ahlstrom C."/>
            <person name="Manuel C.S."/>
            <person name="Stasiewicz M.J."/>
            <person name="Burrell A."/>
            <person name="Roof S."/>
            <person name="Strawn L."/>
            <person name="Fortes E.D."/>
            <person name="Nightingale K.K."/>
            <person name="Kephart D."/>
            <person name="Wiedmann M."/>
        </authorList>
    </citation>
    <scope>NUCLEOTIDE SEQUENCE [LARGE SCALE GENOMIC DNA]</scope>
    <source>
        <strain evidence="4 5">FSL S10-1204</strain>
    </source>
</reference>
<dbReference type="AlphaFoldDB" id="W7D112"/>
<dbReference type="PANTHER" id="PTHR30244">
    <property type="entry name" value="TRANSAMINASE"/>
    <property type="match status" value="1"/>
</dbReference>
<dbReference type="PIRSF" id="PIRSF000390">
    <property type="entry name" value="PLP_StrS"/>
    <property type="match status" value="1"/>
</dbReference>
<accession>W7D112</accession>
<dbReference type="InterPro" id="IPR015421">
    <property type="entry name" value="PyrdxlP-dep_Trfase_major"/>
</dbReference>
<evidence type="ECO:0000256" key="2">
    <source>
        <dbReference type="PIRSR" id="PIRSR000390-2"/>
    </source>
</evidence>
<dbReference type="GO" id="GO:0030170">
    <property type="term" value="F:pyridoxal phosphate binding"/>
    <property type="evidence" value="ECO:0007669"/>
    <property type="project" value="TreeGrafter"/>
</dbReference>
<dbReference type="EMBL" id="AODL01000007">
    <property type="protein sequence ID" value="EUJ45499.1"/>
    <property type="molecule type" value="Genomic_DNA"/>
</dbReference>
<protein>
    <submittedName>
        <fullName evidence="4">Glutamine--scyllo-inositol transaminase</fullName>
    </submittedName>
</protein>
<dbReference type="PATRIC" id="fig|1265816.5.peg.1297"/>
<evidence type="ECO:0000313" key="4">
    <source>
        <dbReference type="EMBL" id="EUJ45499.1"/>
    </source>
</evidence>
<dbReference type="InterPro" id="IPR015422">
    <property type="entry name" value="PyrdxlP-dep_Trfase_small"/>
</dbReference>
<comment type="caution">
    <text evidence="4">The sequence shown here is derived from an EMBL/GenBank/DDBJ whole genome shotgun (WGS) entry which is preliminary data.</text>
</comment>
<dbReference type="CDD" id="cd00616">
    <property type="entry name" value="AHBA_syn"/>
    <property type="match status" value="1"/>
</dbReference>
<proteinExistence type="inferred from homology"/>
<evidence type="ECO:0000256" key="3">
    <source>
        <dbReference type="RuleBase" id="RU004508"/>
    </source>
</evidence>
<feature type="active site" description="Proton acceptor" evidence="1">
    <location>
        <position position="191"/>
    </location>
</feature>
<evidence type="ECO:0000256" key="1">
    <source>
        <dbReference type="PIRSR" id="PIRSR000390-1"/>
    </source>
</evidence>
<dbReference type="SUPFAM" id="SSF53383">
    <property type="entry name" value="PLP-dependent transferases"/>
    <property type="match status" value="1"/>
</dbReference>
<dbReference type="Proteomes" id="UP000019248">
    <property type="component" value="Unassembled WGS sequence"/>
</dbReference>
<dbReference type="Gene3D" id="3.40.640.10">
    <property type="entry name" value="Type I PLP-dependent aspartate aminotransferase-like (Major domain)"/>
    <property type="match status" value="1"/>
</dbReference>
<dbReference type="RefSeq" id="WP_036100164.1">
    <property type="nucleotide sequence ID" value="NZ_AODL01000007.1"/>
</dbReference>
<keyword evidence="2 3" id="KW-0663">Pyridoxal phosphate</keyword>